<evidence type="ECO:0000256" key="1">
    <source>
        <dbReference type="ARBA" id="ARBA00023125"/>
    </source>
</evidence>
<keyword evidence="1" id="KW-0238">DNA-binding</keyword>
<evidence type="ECO:0000313" key="3">
    <source>
        <dbReference type="EMBL" id="ODV74242.1"/>
    </source>
</evidence>
<sequence length="134" mass="15081">MSQCRPSTHHQSFTQLEGLCLSHLVRARMQPRNTLLSSSTSTQNTLVNCRILSSSSCCFSLIHQRLAFKCQVKRTRLSRVTEEYTCKVCTGCGTIKDTLSLANRTFRCALCNLFVDRYVNGARNILIKCLVASQ</sequence>
<dbReference type="Proteomes" id="UP000094389">
    <property type="component" value="Unassembled WGS sequence"/>
</dbReference>
<dbReference type="OrthoDB" id="2413960at2759"/>
<accession>A0A1E4S4C1</accession>
<keyword evidence="4" id="KW-1185">Reference proteome</keyword>
<dbReference type="GeneID" id="30992281"/>
<reference evidence="3 4" key="1">
    <citation type="journal article" date="2016" name="Proc. Natl. Acad. Sci. U.S.A.">
        <title>Comparative genomics of biotechnologically important yeasts.</title>
        <authorList>
            <person name="Riley R."/>
            <person name="Haridas S."/>
            <person name="Wolfe K.H."/>
            <person name="Lopes M.R."/>
            <person name="Hittinger C.T."/>
            <person name="Goeker M."/>
            <person name="Salamov A.A."/>
            <person name="Wisecaver J.H."/>
            <person name="Long T.M."/>
            <person name="Calvey C.H."/>
            <person name="Aerts A.L."/>
            <person name="Barry K.W."/>
            <person name="Choi C."/>
            <person name="Clum A."/>
            <person name="Coughlan A.Y."/>
            <person name="Deshpande S."/>
            <person name="Douglass A.P."/>
            <person name="Hanson S.J."/>
            <person name="Klenk H.-P."/>
            <person name="LaButti K.M."/>
            <person name="Lapidus A."/>
            <person name="Lindquist E.A."/>
            <person name="Lipzen A.M."/>
            <person name="Meier-Kolthoff J.P."/>
            <person name="Ohm R.A."/>
            <person name="Otillar R.P."/>
            <person name="Pangilinan J.L."/>
            <person name="Peng Y."/>
            <person name="Rokas A."/>
            <person name="Rosa C.A."/>
            <person name="Scheuner C."/>
            <person name="Sibirny A.A."/>
            <person name="Slot J.C."/>
            <person name="Stielow J.B."/>
            <person name="Sun H."/>
            <person name="Kurtzman C.P."/>
            <person name="Blackwell M."/>
            <person name="Grigoriev I.V."/>
            <person name="Jeffries T.W."/>
        </authorList>
    </citation>
    <scope>NUCLEOTIDE SEQUENCE [LARGE SCALE GENOMIC DNA]</scope>
    <source>
        <strain evidence="4">ATCC 18201 / CBS 1600 / BCRC 20928 / JCM 3617 / NBRC 0987 / NRRL Y-1542</strain>
    </source>
</reference>
<dbReference type="InterPro" id="IPR010095">
    <property type="entry name" value="Cas12f1-like_TNB"/>
</dbReference>
<organism evidence="3 4">
    <name type="scientific">Cyberlindnera jadinii (strain ATCC 18201 / CBS 1600 / BCRC 20928 / JCM 3617 / NBRC 0987 / NRRL Y-1542)</name>
    <name type="common">Torula yeast</name>
    <name type="synonym">Candida utilis</name>
    <dbReference type="NCBI Taxonomy" id="983966"/>
    <lineage>
        <taxon>Eukaryota</taxon>
        <taxon>Fungi</taxon>
        <taxon>Dikarya</taxon>
        <taxon>Ascomycota</taxon>
        <taxon>Saccharomycotina</taxon>
        <taxon>Saccharomycetes</taxon>
        <taxon>Phaffomycetales</taxon>
        <taxon>Phaffomycetaceae</taxon>
        <taxon>Cyberlindnera</taxon>
    </lineage>
</organism>
<dbReference type="GO" id="GO:0003677">
    <property type="term" value="F:DNA binding"/>
    <property type="evidence" value="ECO:0007669"/>
    <property type="project" value="UniProtKB-KW"/>
</dbReference>
<proteinExistence type="predicted"/>
<dbReference type="EMBL" id="KV453928">
    <property type="protein sequence ID" value="ODV74242.1"/>
    <property type="molecule type" value="Genomic_DNA"/>
</dbReference>
<gene>
    <name evidence="3" type="ORF">CYBJADRAFT_70971</name>
</gene>
<protein>
    <recommendedName>
        <fullName evidence="2">Cas12f1-like TNB domain-containing protein</fullName>
    </recommendedName>
</protein>
<feature type="domain" description="Cas12f1-like TNB" evidence="2">
    <location>
        <begin position="59"/>
        <end position="125"/>
    </location>
</feature>
<evidence type="ECO:0000259" key="2">
    <source>
        <dbReference type="Pfam" id="PF07282"/>
    </source>
</evidence>
<evidence type="ECO:0000313" key="4">
    <source>
        <dbReference type="Proteomes" id="UP000094389"/>
    </source>
</evidence>
<dbReference type="RefSeq" id="XP_020071281.1">
    <property type="nucleotide sequence ID" value="XM_020217885.1"/>
</dbReference>
<name>A0A1E4S4C1_CYBJN</name>
<dbReference type="Pfam" id="PF07282">
    <property type="entry name" value="Cas12f1-like_TNB"/>
    <property type="match status" value="1"/>
</dbReference>
<dbReference type="AlphaFoldDB" id="A0A1E4S4C1"/>